<dbReference type="PANTHER" id="PTHR24148">
    <property type="entry name" value="ANKYRIN REPEAT DOMAIN-CONTAINING PROTEIN 39 HOMOLOG-RELATED"/>
    <property type="match status" value="1"/>
</dbReference>
<dbReference type="AlphaFoldDB" id="A0AAE0WG10"/>
<sequence length="377" mass="42638">MTVFVIPIWLFEFWDALGYGEGLAFLRDVAAFVRLRPQRLETSLAGTQPSWIDRVWIVQEFLLANKLYICFGSVRMKYDWTTLCGMYHTADLGFEYDMPPFKHLIDRLSPYGLLKIQRTNGWSQHRKPDVLSIMLATRQAEATHPVDKIWGVFALISSEGQSNIKLNYTMPISDAYIQATFASMDCIGTLDILHLAGLGQSKIEGLPTWAADFTQSATKLEFATHEPWLETPKLPGLPGLPVHNTFEEKRLEPSEAPLWVPRVLRAKSVNRKAWRECSKLPSIVCAEQETEGKAKFFTTTSGFLGLGRGDVLEGDIVVAVPGARLPLVLRRREDTSMFTFRGFAFTHGVMFGELMSMMIDSEKNGELDRLMEDFVLC</sequence>
<evidence type="ECO:0000313" key="2">
    <source>
        <dbReference type="EMBL" id="KAK3672435.1"/>
    </source>
</evidence>
<dbReference type="InterPro" id="IPR052895">
    <property type="entry name" value="HetReg/Transcr_Mod"/>
</dbReference>
<reference evidence="2" key="1">
    <citation type="submission" date="2023-07" db="EMBL/GenBank/DDBJ databases">
        <title>Black Yeasts Isolated from many extreme environments.</title>
        <authorList>
            <person name="Coleine C."/>
            <person name="Stajich J.E."/>
            <person name="Selbmann L."/>
        </authorList>
    </citation>
    <scope>NUCLEOTIDE SEQUENCE</scope>
    <source>
        <strain evidence="2">CCFEE 5485</strain>
    </source>
</reference>
<dbReference type="Proteomes" id="UP001274830">
    <property type="component" value="Unassembled WGS sequence"/>
</dbReference>
<feature type="chain" id="PRO_5041947264" description="Heterokaryon incompatibility domain-containing protein" evidence="1">
    <location>
        <begin position="19"/>
        <end position="377"/>
    </location>
</feature>
<name>A0AAE0WG10_9PEZI</name>
<proteinExistence type="predicted"/>
<dbReference type="PANTHER" id="PTHR24148:SF64">
    <property type="entry name" value="HETEROKARYON INCOMPATIBILITY DOMAIN-CONTAINING PROTEIN"/>
    <property type="match status" value="1"/>
</dbReference>
<feature type="signal peptide" evidence="1">
    <location>
        <begin position="1"/>
        <end position="18"/>
    </location>
</feature>
<accession>A0AAE0WG10</accession>
<evidence type="ECO:0000256" key="1">
    <source>
        <dbReference type="SAM" id="SignalP"/>
    </source>
</evidence>
<keyword evidence="1" id="KW-0732">Signal</keyword>
<dbReference type="EMBL" id="JAUTXT010000033">
    <property type="protein sequence ID" value="KAK3672435.1"/>
    <property type="molecule type" value="Genomic_DNA"/>
</dbReference>
<organism evidence="2 3">
    <name type="scientific">Recurvomyces mirabilis</name>
    <dbReference type="NCBI Taxonomy" id="574656"/>
    <lineage>
        <taxon>Eukaryota</taxon>
        <taxon>Fungi</taxon>
        <taxon>Dikarya</taxon>
        <taxon>Ascomycota</taxon>
        <taxon>Pezizomycotina</taxon>
        <taxon>Dothideomycetes</taxon>
        <taxon>Dothideomycetidae</taxon>
        <taxon>Mycosphaerellales</taxon>
        <taxon>Teratosphaeriaceae</taxon>
        <taxon>Recurvomyces</taxon>
    </lineage>
</organism>
<evidence type="ECO:0000313" key="3">
    <source>
        <dbReference type="Proteomes" id="UP001274830"/>
    </source>
</evidence>
<evidence type="ECO:0008006" key="4">
    <source>
        <dbReference type="Google" id="ProtNLM"/>
    </source>
</evidence>
<comment type="caution">
    <text evidence="2">The sequence shown here is derived from an EMBL/GenBank/DDBJ whole genome shotgun (WGS) entry which is preliminary data.</text>
</comment>
<gene>
    <name evidence="2" type="ORF">LTR78_007742</name>
</gene>
<keyword evidence="3" id="KW-1185">Reference proteome</keyword>
<dbReference type="Pfam" id="PF26639">
    <property type="entry name" value="Het-6_barrel"/>
    <property type="match status" value="1"/>
</dbReference>
<protein>
    <recommendedName>
        <fullName evidence="4">Heterokaryon incompatibility domain-containing protein</fullName>
    </recommendedName>
</protein>